<accession>A0A4D7CSP7</accession>
<dbReference type="GO" id="GO:0005829">
    <property type="term" value="C:cytosol"/>
    <property type="evidence" value="ECO:0007669"/>
    <property type="project" value="TreeGrafter"/>
</dbReference>
<dbReference type="HAMAP" id="MF_00109">
    <property type="entry name" value="Shikimate_kinase"/>
    <property type="match status" value="1"/>
</dbReference>
<evidence type="ECO:0000256" key="5">
    <source>
        <dbReference type="ARBA" id="ARBA00022679"/>
    </source>
</evidence>
<evidence type="ECO:0000256" key="7">
    <source>
        <dbReference type="ARBA" id="ARBA00022777"/>
    </source>
</evidence>
<dbReference type="PANTHER" id="PTHR21087:SF16">
    <property type="entry name" value="SHIKIMATE KINASE 1, CHLOROPLASTIC"/>
    <property type="match status" value="1"/>
</dbReference>
<dbReference type="GO" id="GO:0004765">
    <property type="term" value="F:shikimate kinase activity"/>
    <property type="evidence" value="ECO:0007669"/>
    <property type="project" value="UniProtKB-UniRule"/>
</dbReference>
<keyword evidence="9 11" id="KW-0057">Aromatic amino acid biosynthesis</keyword>
<evidence type="ECO:0000256" key="10">
    <source>
        <dbReference type="ARBA" id="ARBA00048567"/>
    </source>
</evidence>
<organism evidence="12 13">
    <name type="scientific">Vagococcus zengguangii</name>
    <dbReference type="NCBI Taxonomy" id="2571750"/>
    <lineage>
        <taxon>Bacteria</taxon>
        <taxon>Bacillati</taxon>
        <taxon>Bacillota</taxon>
        <taxon>Bacilli</taxon>
        <taxon>Lactobacillales</taxon>
        <taxon>Enterococcaceae</taxon>
        <taxon>Vagococcus</taxon>
    </lineage>
</organism>
<dbReference type="PRINTS" id="PR01100">
    <property type="entry name" value="SHIKIMTKNASE"/>
</dbReference>
<protein>
    <recommendedName>
        <fullName evidence="3 11">Shikimate kinase</fullName>
        <shortName evidence="11">SK</shortName>
        <ecNumber evidence="3 11">2.7.1.71</ecNumber>
    </recommendedName>
</protein>
<feature type="binding site" evidence="11">
    <location>
        <position position="79"/>
    </location>
    <ligand>
        <name>substrate</name>
    </ligand>
</feature>
<evidence type="ECO:0000256" key="4">
    <source>
        <dbReference type="ARBA" id="ARBA00022605"/>
    </source>
</evidence>
<evidence type="ECO:0000256" key="2">
    <source>
        <dbReference type="ARBA" id="ARBA00006997"/>
    </source>
</evidence>
<dbReference type="AlphaFoldDB" id="A0A4D7CSP7"/>
<comment type="caution">
    <text evidence="11">Lacks conserved residue(s) required for the propagation of feature annotation.</text>
</comment>
<feature type="binding site" evidence="11">
    <location>
        <position position="34"/>
    </location>
    <ligand>
        <name>substrate</name>
    </ligand>
</feature>
<dbReference type="InterPro" id="IPR031322">
    <property type="entry name" value="Shikimate/glucono_kinase"/>
</dbReference>
<dbReference type="EMBL" id="CP039712">
    <property type="protein sequence ID" value="QCI86133.1"/>
    <property type="molecule type" value="Genomic_DNA"/>
</dbReference>
<evidence type="ECO:0000256" key="8">
    <source>
        <dbReference type="ARBA" id="ARBA00022840"/>
    </source>
</evidence>
<evidence type="ECO:0000313" key="13">
    <source>
        <dbReference type="Proteomes" id="UP000298615"/>
    </source>
</evidence>
<keyword evidence="8 11" id="KW-0067">ATP-binding</keyword>
<dbReference type="GO" id="GO:0009073">
    <property type="term" value="P:aromatic amino acid family biosynthetic process"/>
    <property type="evidence" value="ECO:0007669"/>
    <property type="project" value="UniProtKB-KW"/>
</dbReference>
<dbReference type="GO" id="GO:0000287">
    <property type="term" value="F:magnesium ion binding"/>
    <property type="evidence" value="ECO:0007669"/>
    <property type="project" value="UniProtKB-UniRule"/>
</dbReference>
<dbReference type="GO" id="GO:0008652">
    <property type="term" value="P:amino acid biosynthetic process"/>
    <property type="evidence" value="ECO:0007669"/>
    <property type="project" value="UniProtKB-KW"/>
</dbReference>
<dbReference type="GO" id="GO:0005524">
    <property type="term" value="F:ATP binding"/>
    <property type="evidence" value="ECO:0007669"/>
    <property type="project" value="UniProtKB-UniRule"/>
</dbReference>
<dbReference type="KEGG" id="vao:FA707_03780"/>
<feature type="binding site" evidence="11">
    <location>
        <position position="16"/>
    </location>
    <ligand>
        <name>Mg(2+)</name>
        <dbReference type="ChEBI" id="CHEBI:18420"/>
    </ligand>
</feature>
<keyword evidence="6 11" id="KW-0547">Nucleotide-binding</keyword>
<dbReference type="PROSITE" id="PS01128">
    <property type="entry name" value="SHIKIMATE_KINASE"/>
    <property type="match status" value="1"/>
</dbReference>
<dbReference type="GO" id="GO:0009423">
    <property type="term" value="P:chorismate biosynthetic process"/>
    <property type="evidence" value="ECO:0007669"/>
    <property type="project" value="UniProtKB-UniRule"/>
</dbReference>
<dbReference type="UniPathway" id="UPA00053">
    <property type="reaction ID" value="UER00088"/>
</dbReference>
<dbReference type="Gene3D" id="3.40.50.300">
    <property type="entry name" value="P-loop containing nucleotide triphosphate hydrolases"/>
    <property type="match status" value="1"/>
</dbReference>
<keyword evidence="5 11" id="KW-0808">Transferase</keyword>
<keyword evidence="11" id="KW-0479">Metal-binding</keyword>
<comment type="subcellular location">
    <subcellularLocation>
        <location evidence="11">Cytoplasm</location>
    </subcellularLocation>
</comment>
<dbReference type="PANTHER" id="PTHR21087">
    <property type="entry name" value="SHIKIMATE KINASE"/>
    <property type="match status" value="1"/>
</dbReference>
<dbReference type="Pfam" id="PF01202">
    <property type="entry name" value="SKI"/>
    <property type="match status" value="1"/>
</dbReference>
<dbReference type="RefSeq" id="WP_136952968.1">
    <property type="nucleotide sequence ID" value="NZ_CP039712.1"/>
</dbReference>
<dbReference type="InterPro" id="IPR000623">
    <property type="entry name" value="Shikimate_kinase/TSH1"/>
</dbReference>
<keyword evidence="13" id="KW-1185">Reference proteome</keyword>
<gene>
    <name evidence="11" type="primary">aroK</name>
    <name evidence="12" type="ORF">FA707_03780</name>
</gene>
<comment type="function">
    <text evidence="11">Catalyzes the specific phosphorylation of the 3-hydroxyl group of shikimic acid using ATP as a cosubstrate.</text>
</comment>
<keyword evidence="11" id="KW-0963">Cytoplasm</keyword>
<dbReference type="InterPro" id="IPR027417">
    <property type="entry name" value="P-loop_NTPase"/>
</dbReference>
<feature type="binding site" evidence="11">
    <location>
        <begin position="12"/>
        <end position="17"/>
    </location>
    <ligand>
        <name>ATP</name>
        <dbReference type="ChEBI" id="CHEBI:30616"/>
    </ligand>
</feature>
<comment type="cofactor">
    <cofactor evidence="11">
        <name>Mg(2+)</name>
        <dbReference type="ChEBI" id="CHEBI:18420"/>
    </cofactor>
    <text evidence="11">Binds 1 Mg(2+) ion per subunit.</text>
</comment>
<keyword evidence="4 11" id="KW-0028">Amino-acid biosynthesis</keyword>
<comment type="subunit">
    <text evidence="11">Monomer.</text>
</comment>
<evidence type="ECO:0000256" key="6">
    <source>
        <dbReference type="ARBA" id="ARBA00022741"/>
    </source>
</evidence>
<dbReference type="Proteomes" id="UP000298615">
    <property type="component" value="Chromosome"/>
</dbReference>
<comment type="similarity">
    <text evidence="2 11">Belongs to the shikimate kinase family.</text>
</comment>
<evidence type="ECO:0000313" key="12">
    <source>
        <dbReference type="EMBL" id="QCI86133.1"/>
    </source>
</evidence>
<feature type="binding site" evidence="11">
    <location>
        <position position="120"/>
    </location>
    <ligand>
        <name>ATP</name>
        <dbReference type="ChEBI" id="CHEBI:30616"/>
    </ligand>
</feature>
<dbReference type="EC" id="2.7.1.71" evidence="3 11"/>
<comment type="catalytic activity">
    <reaction evidence="10 11">
        <text>shikimate + ATP = 3-phosphoshikimate + ADP + H(+)</text>
        <dbReference type="Rhea" id="RHEA:13121"/>
        <dbReference type="ChEBI" id="CHEBI:15378"/>
        <dbReference type="ChEBI" id="CHEBI:30616"/>
        <dbReference type="ChEBI" id="CHEBI:36208"/>
        <dbReference type="ChEBI" id="CHEBI:145989"/>
        <dbReference type="ChEBI" id="CHEBI:456216"/>
        <dbReference type="EC" id="2.7.1.71"/>
    </reaction>
</comment>
<evidence type="ECO:0000256" key="11">
    <source>
        <dbReference type="HAMAP-Rule" id="MF_00109"/>
    </source>
</evidence>
<comment type="pathway">
    <text evidence="1 11">Metabolic intermediate biosynthesis; chorismate biosynthesis; chorismate from D-erythrose 4-phosphate and phosphoenolpyruvate: step 5/7.</text>
</comment>
<dbReference type="SUPFAM" id="SSF52540">
    <property type="entry name" value="P-loop containing nucleoside triphosphate hydrolases"/>
    <property type="match status" value="1"/>
</dbReference>
<reference evidence="12 13" key="1">
    <citation type="submission" date="2019-04" db="EMBL/GenBank/DDBJ databases">
        <title>Vagococcus sp. nov., isolated from faeces of yaks (Bos grunniens).</title>
        <authorList>
            <person name="Ge Y."/>
        </authorList>
    </citation>
    <scope>NUCLEOTIDE SEQUENCE [LARGE SCALE GENOMIC DNA]</scope>
    <source>
        <strain evidence="12 13">MN-17</strain>
    </source>
</reference>
<dbReference type="InterPro" id="IPR023000">
    <property type="entry name" value="Shikimate_kinase_CS"/>
</dbReference>
<feature type="binding site" evidence="11">
    <location>
        <position position="58"/>
    </location>
    <ligand>
        <name>substrate</name>
    </ligand>
</feature>
<name>A0A4D7CSP7_9ENTE</name>
<feature type="binding site" evidence="11">
    <location>
        <position position="138"/>
    </location>
    <ligand>
        <name>substrate</name>
    </ligand>
</feature>
<evidence type="ECO:0000256" key="3">
    <source>
        <dbReference type="ARBA" id="ARBA00012154"/>
    </source>
</evidence>
<keyword evidence="7 11" id="KW-0418">Kinase</keyword>
<evidence type="ECO:0000256" key="1">
    <source>
        <dbReference type="ARBA" id="ARBA00004842"/>
    </source>
</evidence>
<keyword evidence="11" id="KW-0460">Magnesium</keyword>
<proteinExistence type="inferred from homology"/>
<evidence type="ECO:0000256" key="9">
    <source>
        <dbReference type="ARBA" id="ARBA00023141"/>
    </source>
</evidence>
<dbReference type="CDD" id="cd00464">
    <property type="entry name" value="SK"/>
    <property type="match status" value="1"/>
</dbReference>
<sequence length="170" mass="18886">MNDGIVLVGFMGSGKSSVAQALSQQTSLPVVDLDRLIETTTGQTIPTIFSTQGEREFRHIETTCLRQVINMPAIISTGGGIVLSEENRHILKASFKTVVWLQADFDTYYKRITEDKQNSRPIANQSSKNDLAKIEQERRVLYEAVADVVIDVSKLTVNQIASQMLESIVK</sequence>